<dbReference type="GeneID" id="108740504"/>
<dbReference type="AlphaFoldDB" id="A0A1W4XD30"/>
<dbReference type="CDD" id="cd19578">
    <property type="entry name" value="serpinK_insect_SRPN2-like"/>
    <property type="match status" value="1"/>
</dbReference>
<organism evidence="10 11">
    <name type="scientific">Agrilus planipennis</name>
    <name type="common">Emerald ash borer</name>
    <name type="synonym">Agrilus marcopoli</name>
    <dbReference type="NCBI Taxonomy" id="224129"/>
    <lineage>
        <taxon>Eukaryota</taxon>
        <taxon>Metazoa</taxon>
        <taxon>Ecdysozoa</taxon>
        <taxon>Arthropoda</taxon>
        <taxon>Hexapoda</taxon>
        <taxon>Insecta</taxon>
        <taxon>Pterygota</taxon>
        <taxon>Neoptera</taxon>
        <taxon>Endopterygota</taxon>
        <taxon>Coleoptera</taxon>
        <taxon>Polyphaga</taxon>
        <taxon>Elateriformia</taxon>
        <taxon>Buprestoidea</taxon>
        <taxon>Buprestidae</taxon>
        <taxon>Agrilinae</taxon>
        <taxon>Agrilus</taxon>
    </lineage>
</organism>
<protein>
    <submittedName>
        <fullName evidence="11">Uncharacterized protein LOC108740504</fullName>
    </submittedName>
</protein>
<dbReference type="InterPro" id="IPR000215">
    <property type="entry name" value="Serpin_fam"/>
</dbReference>
<reference evidence="11" key="1">
    <citation type="submission" date="2025-08" db="UniProtKB">
        <authorList>
            <consortium name="RefSeq"/>
        </authorList>
    </citation>
    <scope>IDENTIFICATION</scope>
    <source>
        <tissue evidence="11">Entire body</tissue>
    </source>
</reference>
<dbReference type="Pfam" id="PF00079">
    <property type="entry name" value="Serpin"/>
    <property type="match status" value="2"/>
</dbReference>
<keyword evidence="3" id="KW-0964">Secreted</keyword>
<feature type="domain" description="Serpin" evidence="9">
    <location>
        <begin position="54"/>
        <end position="414"/>
    </location>
</feature>
<evidence type="ECO:0000256" key="1">
    <source>
        <dbReference type="ARBA" id="ARBA00004613"/>
    </source>
</evidence>
<keyword evidence="6" id="KW-0722">Serine protease inhibitor</keyword>
<keyword evidence="5" id="KW-0732">Signal</keyword>
<dbReference type="PROSITE" id="PS00284">
    <property type="entry name" value="SERPIN"/>
    <property type="match status" value="1"/>
</dbReference>
<dbReference type="PANTHER" id="PTHR11461:SF211">
    <property type="entry name" value="GH10112P-RELATED"/>
    <property type="match status" value="1"/>
</dbReference>
<evidence type="ECO:0000256" key="8">
    <source>
        <dbReference type="RuleBase" id="RU000411"/>
    </source>
</evidence>
<dbReference type="SMART" id="SM00093">
    <property type="entry name" value="SERPIN"/>
    <property type="match status" value="2"/>
</dbReference>
<keyword evidence="10" id="KW-1185">Reference proteome</keyword>
<dbReference type="InterPro" id="IPR036186">
    <property type="entry name" value="Serpin_sf"/>
</dbReference>
<dbReference type="InterPro" id="IPR023796">
    <property type="entry name" value="Serpin_dom"/>
</dbReference>
<comment type="similarity">
    <text evidence="2 8">Belongs to the serpin family.</text>
</comment>
<evidence type="ECO:0000256" key="3">
    <source>
        <dbReference type="ARBA" id="ARBA00022525"/>
    </source>
</evidence>
<dbReference type="InterPro" id="IPR023795">
    <property type="entry name" value="Serpin_CS"/>
</dbReference>
<evidence type="ECO:0000256" key="7">
    <source>
        <dbReference type="ARBA" id="ARBA00023180"/>
    </source>
</evidence>
<keyword evidence="4" id="KW-0646">Protease inhibitor</keyword>
<evidence type="ECO:0000256" key="2">
    <source>
        <dbReference type="ARBA" id="ARBA00009500"/>
    </source>
</evidence>
<comment type="subcellular location">
    <subcellularLocation>
        <location evidence="1">Secreted</location>
    </subcellularLocation>
</comment>
<feature type="domain" description="Serpin" evidence="9">
    <location>
        <begin position="472"/>
        <end position="828"/>
    </location>
</feature>
<evidence type="ECO:0000256" key="4">
    <source>
        <dbReference type="ARBA" id="ARBA00022690"/>
    </source>
</evidence>
<dbReference type="SUPFAM" id="SSF56574">
    <property type="entry name" value="Serpins"/>
    <property type="match status" value="2"/>
</dbReference>
<dbReference type="PANTHER" id="PTHR11461">
    <property type="entry name" value="SERINE PROTEASE INHIBITOR, SERPIN"/>
    <property type="match status" value="1"/>
</dbReference>
<dbReference type="GO" id="GO:0004867">
    <property type="term" value="F:serine-type endopeptidase inhibitor activity"/>
    <property type="evidence" value="ECO:0007669"/>
    <property type="project" value="UniProtKB-KW"/>
</dbReference>
<gene>
    <name evidence="11" type="primary">LOC108740504</name>
</gene>
<evidence type="ECO:0000313" key="10">
    <source>
        <dbReference type="Proteomes" id="UP000192223"/>
    </source>
</evidence>
<keyword evidence="7" id="KW-0325">Glycoprotein</keyword>
<name>A0A1W4XD30_AGRPL</name>
<dbReference type="InParanoid" id="A0A1W4XD30"/>
<dbReference type="Gene3D" id="3.30.497.10">
    <property type="entry name" value="Antithrombin, subunit I, domain 2"/>
    <property type="match status" value="2"/>
</dbReference>
<dbReference type="Gene3D" id="2.30.39.10">
    <property type="entry name" value="Alpha-1-antitrypsin, domain 1"/>
    <property type="match status" value="2"/>
</dbReference>
<accession>A0A1W4XD30</accession>
<dbReference type="CTD" id="116165414"/>
<evidence type="ECO:0000256" key="6">
    <source>
        <dbReference type="ARBA" id="ARBA00022900"/>
    </source>
</evidence>
<dbReference type="RefSeq" id="XP_018330333.1">
    <property type="nucleotide sequence ID" value="XM_018474831.2"/>
</dbReference>
<evidence type="ECO:0000259" key="9">
    <source>
        <dbReference type="SMART" id="SM00093"/>
    </source>
</evidence>
<dbReference type="STRING" id="224129.A0A1W4XD30"/>
<dbReference type="InterPro" id="IPR042178">
    <property type="entry name" value="Serpin_sf_1"/>
</dbReference>
<dbReference type="Proteomes" id="UP000192223">
    <property type="component" value="Unplaced"/>
</dbReference>
<sequence length="891" mass="98944">MILPVISFYVVVSSFFCVGFMKVTESNISKRNESADGFEDAYYPALHWSDEFDWKLFKSVNGDGSNVLISPLSLKIALAIIYEGAAGLTETEFQDVLNFQSKESVRLHYSNIIKSLKNGDGVNEIRLATRLFLDTDIIPSQKYSANVNASYNAEVEPTNFVVPDKASQKINNWASEETNGYISNIISQDDLEDVVLLVANAVFFKGFWKKAFPKNNTGLGNFYTTPTSLVTVEYMNTIGNYYYADSKDLEAQILRIPYKGNKFGFFVILPYSKDGLPKLIKSLDFAKLKSNMYKLDSLVVDVRIPKFRFNFISSYASILQKFGLQHMFSDGASLPGISHGVGYGYKKLQVNDIRQKGGIEISEDGSTIFAATEIHVGNKFGDVDNIFNASYPFMFFVEDQTSGTIIFIGKVVNPLATEPIAVPVRIGEAPNANVVAPSITAAQNAQSGSEIQLGPIVESDNSIQSRFNYFDLELLRTFGSEGNYLISPASLKTTLGMILEGSKGKSAEEIAELLRVPVSQKGIRDRLQRLLYDLTDKSGSTVLISSNALFLSDSFSVLPLFRDTLLSFYNAKVKMLNFSKQIESAGFVNKWVSEATQGQISELVDSGSFDATLSAIIANALYFKGNWKEAFNPNGTYEHKCFKVKGVCHPVQMMHVVGNFKYKFIEELDAAAVELPYNDDKYAMLILLPNDKSTVEGLIRDLQHVSFSHVIDVLEKAEVLVEIPKFELEYSADMVPPLTSLGLRNVFGQNADLSGITENGNIKIDSIIHKTKISVNEEGTVASAATGAVVVPLMGLTVPEVKADRPFLFFIYHVESKNIIFEGRLNQPGNSQNQFSSHNYQGHVPLSDLRNQRVPTKGHVQSRFSNQGYYYPLETYRNADTTRKGGSLYGY</sequence>
<proteinExistence type="inferred from homology"/>
<dbReference type="FunFam" id="2.30.39.10:FF:000030">
    <property type="entry name" value="Serpin 2"/>
    <property type="match status" value="1"/>
</dbReference>
<evidence type="ECO:0000256" key="5">
    <source>
        <dbReference type="ARBA" id="ARBA00022729"/>
    </source>
</evidence>
<evidence type="ECO:0000313" key="11">
    <source>
        <dbReference type="RefSeq" id="XP_018330333.1"/>
    </source>
</evidence>
<dbReference type="InterPro" id="IPR042185">
    <property type="entry name" value="Serpin_sf_2"/>
</dbReference>
<dbReference type="OrthoDB" id="671595at2759"/>
<dbReference type="KEGG" id="apln:108740504"/>
<dbReference type="GO" id="GO:0005615">
    <property type="term" value="C:extracellular space"/>
    <property type="evidence" value="ECO:0007669"/>
    <property type="project" value="InterPro"/>
</dbReference>